<dbReference type="EMBL" id="BK015720">
    <property type="protein sequence ID" value="DAE21904.1"/>
    <property type="molecule type" value="Genomic_DNA"/>
</dbReference>
<evidence type="ECO:0000313" key="1">
    <source>
        <dbReference type="EMBL" id="DAE21904.1"/>
    </source>
</evidence>
<reference evidence="1" key="1">
    <citation type="journal article" date="2021" name="Proc. Natl. Acad. Sci. U.S.A.">
        <title>A Catalog of Tens of Thousands of Viruses from Human Metagenomes Reveals Hidden Associations with Chronic Diseases.</title>
        <authorList>
            <person name="Tisza M.J."/>
            <person name="Buck C.B."/>
        </authorList>
    </citation>
    <scope>NUCLEOTIDE SEQUENCE</scope>
    <source>
        <strain evidence="1">CtRTx89</strain>
    </source>
</reference>
<protein>
    <submittedName>
        <fullName evidence="1">Uncharacterized protein</fullName>
    </submittedName>
</protein>
<sequence length="137" mass="15354">MKITVVLNPDHLTSIKNAVFGTIYPMDYIPELSEGGWNCSQEIMVACAMVSPDGVANLFWERDVHWRRDSDGKVYLDFACVDDPEFDAQTIKDFAVGWMPLPPCPVAKVEKPYSLVPTLEEVAAAQGRHLNLKELEV</sequence>
<organism evidence="1">
    <name type="scientific">Myoviridae sp. ctRTx89</name>
    <dbReference type="NCBI Taxonomy" id="2826652"/>
    <lineage>
        <taxon>Viruses</taxon>
        <taxon>Duplodnaviria</taxon>
        <taxon>Heunggongvirae</taxon>
        <taxon>Uroviricota</taxon>
        <taxon>Caudoviricetes</taxon>
    </lineage>
</organism>
<accession>A0A8S5QS56</accession>
<name>A0A8S5QS56_9CAUD</name>
<proteinExistence type="predicted"/>